<reference evidence="6 7" key="1">
    <citation type="submission" date="2014-10" db="EMBL/GenBank/DDBJ databases">
        <title>Draft genome of the hookworm Ancylostoma caninum.</title>
        <authorList>
            <person name="Mitreva M."/>
        </authorList>
    </citation>
    <scope>NUCLEOTIDE SEQUENCE [LARGE SCALE GENOMIC DNA]</scope>
    <source>
        <strain evidence="6 7">Baltimore</strain>
    </source>
</reference>
<dbReference type="SMART" id="SM00131">
    <property type="entry name" value="KU"/>
    <property type="match status" value="1"/>
</dbReference>
<evidence type="ECO:0000256" key="4">
    <source>
        <dbReference type="SAM" id="SignalP"/>
    </source>
</evidence>
<dbReference type="OrthoDB" id="6775666at2759"/>
<evidence type="ECO:0000313" key="7">
    <source>
        <dbReference type="Proteomes" id="UP000252519"/>
    </source>
</evidence>
<evidence type="ECO:0000313" key="6">
    <source>
        <dbReference type="EMBL" id="RCN35879.1"/>
    </source>
</evidence>
<dbReference type="InterPro" id="IPR036880">
    <property type="entry name" value="Kunitz_BPTI_sf"/>
</dbReference>
<organism evidence="6 7">
    <name type="scientific">Ancylostoma caninum</name>
    <name type="common">Dog hookworm</name>
    <dbReference type="NCBI Taxonomy" id="29170"/>
    <lineage>
        <taxon>Eukaryota</taxon>
        <taxon>Metazoa</taxon>
        <taxon>Ecdysozoa</taxon>
        <taxon>Nematoda</taxon>
        <taxon>Chromadorea</taxon>
        <taxon>Rhabditida</taxon>
        <taxon>Rhabditina</taxon>
        <taxon>Rhabditomorpha</taxon>
        <taxon>Strongyloidea</taxon>
        <taxon>Ancylostomatidae</taxon>
        <taxon>Ancylostomatinae</taxon>
        <taxon>Ancylostoma</taxon>
    </lineage>
</organism>
<dbReference type="GO" id="GO:0005615">
    <property type="term" value="C:extracellular space"/>
    <property type="evidence" value="ECO:0007669"/>
    <property type="project" value="TreeGrafter"/>
</dbReference>
<dbReference type="EMBL" id="JOJR01000615">
    <property type="protein sequence ID" value="RCN35879.1"/>
    <property type="molecule type" value="Genomic_DNA"/>
</dbReference>
<feature type="chain" id="PRO_5016984053" evidence="4">
    <location>
        <begin position="17"/>
        <end position="305"/>
    </location>
</feature>
<sequence length="305" mass="32124">MKSLLLLLLYANICESSPAGTRTFPFAGTNGQNETSSTNVETPIRNYPVKTSLISQVITPNTGVRLLGQTPVQNPSAISIQGIGNNGYQGGLSNVYGSQSTPHQQTIYVDPNTGQLKIRTVTVEKMVTAVVPGYKVTDLFGNVLAETPTRYVNLGNTNANSGTATMPANPSNVVNVIPVNPNGGIATMPANPPNVLNVIPVNPNGGIATVPANPPNSVSLIPLSSNVASSLQPGMNPISTNPSGGIPQRCVAPTYKPGPQCMASFVRYTYNPVTQKCEEFIYGGCNPSLNNFETLEECNATCMVR</sequence>
<feature type="domain" description="BPTI/Kunitz inhibitor" evidence="5">
    <location>
        <begin position="250"/>
        <end position="302"/>
    </location>
</feature>
<evidence type="ECO:0000256" key="3">
    <source>
        <dbReference type="ARBA" id="ARBA00023157"/>
    </source>
</evidence>
<dbReference type="InterPro" id="IPR020901">
    <property type="entry name" value="Prtase_inh_Kunz-CS"/>
</dbReference>
<keyword evidence="7" id="KW-1185">Reference proteome</keyword>
<dbReference type="PROSITE" id="PS00280">
    <property type="entry name" value="BPTI_KUNITZ_1"/>
    <property type="match status" value="1"/>
</dbReference>
<keyword evidence="1" id="KW-0646">Protease inhibitor</keyword>
<dbReference type="AlphaFoldDB" id="A0A368FY14"/>
<proteinExistence type="predicted"/>
<dbReference type="PANTHER" id="PTHR10083">
    <property type="entry name" value="KUNITZ-TYPE PROTEASE INHIBITOR-RELATED"/>
    <property type="match status" value="1"/>
</dbReference>
<accession>A0A368FY14</accession>
<evidence type="ECO:0000256" key="2">
    <source>
        <dbReference type="ARBA" id="ARBA00022900"/>
    </source>
</evidence>
<dbReference type="GO" id="GO:0004867">
    <property type="term" value="F:serine-type endopeptidase inhibitor activity"/>
    <property type="evidence" value="ECO:0007669"/>
    <property type="project" value="UniProtKB-KW"/>
</dbReference>
<keyword evidence="4" id="KW-0732">Signal</keyword>
<gene>
    <name evidence="6" type="ORF">ANCCAN_18240</name>
</gene>
<dbReference type="InterPro" id="IPR002223">
    <property type="entry name" value="Kunitz_BPTI"/>
</dbReference>
<comment type="caution">
    <text evidence="6">The sequence shown here is derived from an EMBL/GenBank/DDBJ whole genome shotgun (WGS) entry which is preliminary data.</text>
</comment>
<feature type="signal peptide" evidence="4">
    <location>
        <begin position="1"/>
        <end position="16"/>
    </location>
</feature>
<keyword evidence="3" id="KW-1015">Disulfide bond</keyword>
<evidence type="ECO:0000259" key="5">
    <source>
        <dbReference type="PROSITE" id="PS50279"/>
    </source>
</evidence>
<dbReference type="Proteomes" id="UP000252519">
    <property type="component" value="Unassembled WGS sequence"/>
</dbReference>
<dbReference type="STRING" id="29170.A0A368FY14"/>
<dbReference type="Gene3D" id="4.10.410.10">
    <property type="entry name" value="Pancreatic trypsin inhibitor Kunitz domain"/>
    <property type="match status" value="1"/>
</dbReference>
<keyword evidence="2" id="KW-0722">Serine protease inhibitor</keyword>
<dbReference type="Pfam" id="PF00014">
    <property type="entry name" value="Kunitz_BPTI"/>
    <property type="match status" value="1"/>
</dbReference>
<dbReference type="InterPro" id="IPR050098">
    <property type="entry name" value="TFPI/VKTCI-like"/>
</dbReference>
<protein>
    <submittedName>
        <fullName evidence="6">Kunitz/Bovine pancreatic trypsin inhibitor domain protein</fullName>
    </submittedName>
</protein>
<name>A0A368FY14_ANCCA</name>
<dbReference type="SUPFAM" id="SSF57362">
    <property type="entry name" value="BPTI-like"/>
    <property type="match status" value="1"/>
</dbReference>
<dbReference type="PROSITE" id="PS50279">
    <property type="entry name" value="BPTI_KUNITZ_2"/>
    <property type="match status" value="1"/>
</dbReference>
<evidence type="ECO:0000256" key="1">
    <source>
        <dbReference type="ARBA" id="ARBA00022690"/>
    </source>
</evidence>
<dbReference type="PANTHER" id="PTHR10083:SF374">
    <property type="entry name" value="BPTI_KUNITZ INHIBITOR DOMAIN-CONTAINING PROTEIN"/>
    <property type="match status" value="1"/>
</dbReference>